<evidence type="ECO:0000313" key="2">
    <source>
        <dbReference type="Proteomes" id="UP001054902"/>
    </source>
</evidence>
<dbReference type="PANTHER" id="PTHR46586:SF3">
    <property type="entry name" value="ANKYRIN REPEAT-CONTAINING PROTEIN"/>
    <property type="match status" value="1"/>
</dbReference>
<reference evidence="1 2" key="1">
    <citation type="journal article" date="2021" name="Sci. Rep.">
        <title>The genome of the diatom Chaetoceros tenuissimus carries an ancient integrated fragment of an extant virus.</title>
        <authorList>
            <person name="Hongo Y."/>
            <person name="Kimura K."/>
            <person name="Takaki Y."/>
            <person name="Yoshida Y."/>
            <person name="Baba S."/>
            <person name="Kobayashi G."/>
            <person name="Nagasaki K."/>
            <person name="Hano T."/>
            <person name="Tomaru Y."/>
        </authorList>
    </citation>
    <scope>NUCLEOTIDE SEQUENCE [LARGE SCALE GENOMIC DNA]</scope>
    <source>
        <strain evidence="1 2">NIES-3715</strain>
    </source>
</reference>
<dbReference type="InterPro" id="IPR052050">
    <property type="entry name" value="SecEffector_AnkRepeat"/>
</dbReference>
<dbReference type="Proteomes" id="UP001054902">
    <property type="component" value="Unassembled WGS sequence"/>
</dbReference>
<organism evidence="1 2">
    <name type="scientific">Chaetoceros tenuissimus</name>
    <dbReference type="NCBI Taxonomy" id="426638"/>
    <lineage>
        <taxon>Eukaryota</taxon>
        <taxon>Sar</taxon>
        <taxon>Stramenopiles</taxon>
        <taxon>Ochrophyta</taxon>
        <taxon>Bacillariophyta</taxon>
        <taxon>Coscinodiscophyceae</taxon>
        <taxon>Chaetocerotophycidae</taxon>
        <taxon>Chaetocerotales</taxon>
        <taxon>Chaetocerotaceae</taxon>
        <taxon>Chaetoceros</taxon>
    </lineage>
</organism>
<sequence>MRSPLFLQNVPFSFAFDGFASLSANEPLNIKGVLKNKYQNKMSTSKRLKVSHSSDRGRGEEELSASISDLPNDLLKHCFSFIPGSYITIAPVSRQFHRNYSTMDMDDSLTALSTDSLLKIGRNRRTTADAVSYDIKLTEYCFVIFAPRDFMIKVCKKAASKGRTDILECAKIFGVDLFEVVRKEVIMHSNLMNSLAEEGNLRMIQYIDSKLPDGINEYSSSDEYIWLQLFSTAAVSNQLHIMKWICAEKCQDADKKRNMKSRIEAHEVVLEGEEASEATEALCINAAMHGNIQVLEYCHRNNYQFDSHFSKLCHYSMENKDKEQALETLKWLRRHGCTWDVRFCNAAAHNNNLEALKWARSENCPWDETTLSEAAKRGNIDIIEYCLQNRCPMTVHVCTAAMVNLDHSAAFEVLKLLRKYSCPWDVMTLRQAICFCHFEGMFFMIKNGCTLTIDSFALLTQRGNVAIIEEVLQDEEHHGLLFVQTEGKVKMHPEVVESIDRSIFRRANEDYIIEKLKLLSRYGYEWNAETIFQARRGGQYRVVQWLEYMGCPMDGDLV</sequence>
<dbReference type="AlphaFoldDB" id="A0AAD3H268"/>
<accession>A0AAD3H268</accession>
<dbReference type="InterPro" id="IPR036770">
    <property type="entry name" value="Ankyrin_rpt-contain_sf"/>
</dbReference>
<dbReference type="PANTHER" id="PTHR46586">
    <property type="entry name" value="ANKYRIN REPEAT-CONTAINING PROTEIN"/>
    <property type="match status" value="1"/>
</dbReference>
<gene>
    <name evidence="1" type="ORF">CTEN210_04105</name>
</gene>
<dbReference type="SUPFAM" id="SSF140860">
    <property type="entry name" value="Pseudo ankyrin repeat-like"/>
    <property type="match status" value="1"/>
</dbReference>
<keyword evidence="2" id="KW-1185">Reference proteome</keyword>
<protein>
    <submittedName>
        <fullName evidence="1">Uncharacterized protein</fullName>
    </submittedName>
</protein>
<name>A0AAD3H268_9STRA</name>
<comment type="caution">
    <text evidence="1">The sequence shown here is derived from an EMBL/GenBank/DDBJ whole genome shotgun (WGS) entry which is preliminary data.</text>
</comment>
<proteinExistence type="predicted"/>
<dbReference type="Gene3D" id="1.25.40.20">
    <property type="entry name" value="Ankyrin repeat-containing domain"/>
    <property type="match status" value="1"/>
</dbReference>
<dbReference type="EMBL" id="BLLK01000023">
    <property type="protein sequence ID" value="GFH47630.1"/>
    <property type="molecule type" value="Genomic_DNA"/>
</dbReference>
<evidence type="ECO:0000313" key="1">
    <source>
        <dbReference type="EMBL" id="GFH47630.1"/>
    </source>
</evidence>